<sequence>MVQGLFVLCLLGFSRSLAISVTHSVTPHSITVSWSDGAAYLYKPILKLDKSIVSSAVLPATADEYTFTGLKSNTEYDLSLKTVNLVGKEETPYPDTKVKVLAAAPRSPQDLVYTKVSSNSISLSWENDPSDKDGVSYDVVYGTKDGNTMRKETLSSSINLDNLEEGKYYYVSV</sequence>
<dbReference type="PANTHER" id="PTHR46708:SF2">
    <property type="entry name" value="FIBRONECTIN TYPE-III DOMAIN-CONTAINING PROTEIN"/>
    <property type="match status" value="1"/>
</dbReference>
<dbReference type="AlphaFoldDB" id="A0A5K3EHA3"/>
<accession>A0A5K3EHA3</accession>
<dbReference type="InterPro" id="IPR050991">
    <property type="entry name" value="ECM_Regulatory_Proteins"/>
</dbReference>
<protein>
    <submittedName>
        <fullName evidence="4">Fibronectin type-III domain-containing protein</fullName>
    </submittedName>
</protein>
<dbReference type="SMART" id="SM00060">
    <property type="entry name" value="FN3"/>
    <property type="match status" value="2"/>
</dbReference>
<dbReference type="CDD" id="cd00063">
    <property type="entry name" value="FN3"/>
    <property type="match status" value="2"/>
</dbReference>
<dbReference type="Pfam" id="PF00041">
    <property type="entry name" value="fn3"/>
    <property type="match status" value="2"/>
</dbReference>
<feature type="domain" description="Fibronectin type-III" evidence="3">
    <location>
        <begin position="107"/>
        <end position="173"/>
    </location>
</feature>
<evidence type="ECO:0000256" key="1">
    <source>
        <dbReference type="ARBA" id="ARBA00022737"/>
    </source>
</evidence>
<dbReference type="SUPFAM" id="SSF49265">
    <property type="entry name" value="Fibronectin type III"/>
    <property type="match status" value="1"/>
</dbReference>
<evidence type="ECO:0000313" key="4">
    <source>
        <dbReference type="WBParaSite" id="MCU_000538-RA"/>
    </source>
</evidence>
<organism evidence="4">
    <name type="scientific">Mesocestoides corti</name>
    <name type="common">Flatworm</name>
    <dbReference type="NCBI Taxonomy" id="53468"/>
    <lineage>
        <taxon>Eukaryota</taxon>
        <taxon>Metazoa</taxon>
        <taxon>Spiralia</taxon>
        <taxon>Lophotrochozoa</taxon>
        <taxon>Platyhelminthes</taxon>
        <taxon>Cestoda</taxon>
        <taxon>Eucestoda</taxon>
        <taxon>Cyclophyllidea</taxon>
        <taxon>Mesocestoididae</taxon>
        <taxon>Mesocestoides</taxon>
    </lineage>
</organism>
<dbReference type="PROSITE" id="PS50853">
    <property type="entry name" value="FN3"/>
    <property type="match status" value="1"/>
</dbReference>
<proteinExistence type="predicted"/>
<evidence type="ECO:0000256" key="2">
    <source>
        <dbReference type="SAM" id="SignalP"/>
    </source>
</evidence>
<dbReference type="Gene3D" id="2.60.40.10">
    <property type="entry name" value="Immunoglobulins"/>
    <property type="match status" value="2"/>
</dbReference>
<feature type="signal peptide" evidence="2">
    <location>
        <begin position="1"/>
        <end position="18"/>
    </location>
</feature>
<name>A0A5K3EHA3_MESCO</name>
<dbReference type="InterPro" id="IPR013783">
    <property type="entry name" value="Ig-like_fold"/>
</dbReference>
<dbReference type="InterPro" id="IPR036116">
    <property type="entry name" value="FN3_sf"/>
</dbReference>
<dbReference type="InterPro" id="IPR003961">
    <property type="entry name" value="FN3_dom"/>
</dbReference>
<reference evidence="4" key="1">
    <citation type="submission" date="2019-11" db="UniProtKB">
        <authorList>
            <consortium name="WormBaseParasite"/>
        </authorList>
    </citation>
    <scope>IDENTIFICATION</scope>
</reference>
<feature type="chain" id="PRO_5024413205" evidence="2">
    <location>
        <begin position="19"/>
        <end position="173"/>
    </location>
</feature>
<dbReference type="PANTHER" id="PTHR46708">
    <property type="entry name" value="TENASCIN"/>
    <property type="match status" value="1"/>
</dbReference>
<keyword evidence="2" id="KW-0732">Signal</keyword>
<keyword evidence="1" id="KW-0677">Repeat</keyword>
<dbReference type="WBParaSite" id="MCU_000538-RA">
    <property type="protein sequence ID" value="MCU_000538-RA"/>
    <property type="gene ID" value="MCU_000538"/>
</dbReference>
<evidence type="ECO:0000259" key="3">
    <source>
        <dbReference type="PROSITE" id="PS50853"/>
    </source>
</evidence>